<feature type="domain" description="SLH" evidence="3">
    <location>
        <begin position="340"/>
        <end position="403"/>
    </location>
</feature>
<keyword evidence="5" id="KW-1185">Reference proteome</keyword>
<dbReference type="Pfam" id="PF00395">
    <property type="entry name" value="SLH"/>
    <property type="match status" value="2"/>
</dbReference>
<protein>
    <recommendedName>
        <fullName evidence="3">SLH domain-containing protein</fullName>
    </recommendedName>
</protein>
<dbReference type="PANTHER" id="PTHR43308">
    <property type="entry name" value="OUTER MEMBRANE PROTEIN ALPHA-RELATED"/>
    <property type="match status" value="1"/>
</dbReference>
<keyword evidence="1" id="KW-0677">Repeat</keyword>
<dbReference type="InterPro" id="IPR008930">
    <property type="entry name" value="Terpenoid_cyclase/PrenylTrfase"/>
</dbReference>
<sequence length="512" mass="54180">MRKQITGLVGIILLFLLLMQGSALGAAGFSGKQGEDSIQKGVDYLHRMQNPDGGFCAQKGGASSKALTSWVVMALAAAGEDPAGSAWTPAGKGPLDFLNASAQPLEETCDYARLLLAYTAAGKGSSPEAQELAQTLLSFQQPEGQFWQPDQGETGMINAHMWSQLALASLGEDIPQGEKAKSWLLGQQNEDGGFGWLEGMESDADDTAVAVQILLLLGEGPESASVQQALTFLKGFQQENGGFSAGEWMGKEANAASDAWVAQAILAAGENPLEEKWAVGEKNLVTHLLSLQTQDGSFNWKEGVSSSPVTTTAYAIMALAGKPFPVNLSHGDQNSGTTGSEGLFTDLSPGYWAYNSIELLVNAGVLGGYPDGTFGPEKPVTRAEFTKFLVSGLGLESQKSEAAARFQDVPAGHWARQFVSVALDQGFITGRSETSFDLNGKITGAELAAMLVRALPEEKRVDVGTGPYWYSGYVETAKKEGLLAPDFQENTGATRAQCAFSISQLIGLEAEK</sequence>
<dbReference type="PROSITE" id="PS51272">
    <property type="entry name" value="SLH"/>
    <property type="match status" value="2"/>
</dbReference>
<dbReference type="EMBL" id="CP017634">
    <property type="protein sequence ID" value="ATW27581.1"/>
    <property type="molecule type" value="Genomic_DNA"/>
</dbReference>
<gene>
    <name evidence="4" type="ORF">DCMF_25025</name>
</gene>
<accession>A0A3G1KYR1</accession>
<evidence type="ECO:0000313" key="5">
    <source>
        <dbReference type="Proteomes" id="UP000323521"/>
    </source>
</evidence>
<dbReference type="Pfam" id="PF00432">
    <property type="entry name" value="Prenyltrans"/>
    <property type="match status" value="1"/>
</dbReference>
<dbReference type="InterPro" id="IPR051465">
    <property type="entry name" value="Cell_Envelope_Struct_Comp"/>
</dbReference>
<dbReference type="KEGG" id="fwa:DCMF_25025"/>
<dbReference type="Gene3D" id="1.50.10.20">
    <property type="match status" value="3"/>
</dbReference>
<evidence type="ECO:0000259" key="3">
    <source>
        <dbReference type="PROSITE" id="PS51272"/>
    </source>
</evidence>
<feature type="signal peptide" evidence="2">
    <location>
        <begin position="1"/>
        <end position="25"/>
    </location>
</feature>
<reference evidence="4 5" key="1">
    <citation type="submission" date="2016-10" db="EMBL/GenBank/DDBJ databases">
        <title>Complete Genome Sequence of Peptococcaceae strain DCMF.</title>
        <authorList>
            <person name="Edwards R.J."/>
            <person name="Holland S.I."/>
            <person name="Deshpande N.P."/>
            <person name="Wong Y.K."/>
            <person name="Ertan H."/>
            <person name="Manefield M."/>
            <person name="Russell T.L."/>
            <person name="Lee M.J."/>
        </authorList>
    </citation>
    <scope>NUCLEOTIDE SEQUENCE [LARGE SCALE GENOMIC DNA]</scope>
    <source>
        <strain evidence="4 5">DCMF</strain>
    </source>
</reference>
<dbReference type="PANTHER" id="PTHR43308:SF5">
    <property type="entry name" value="S-LAYER PROTEIN _ PEPTIDOGLYCAN ENDO-BETA-N-ACETYLGLUCOSAMINIDASE"/>
    <property type="match status" value="1"/>
</dbReference>
<dbReference type="SUPFAM" id="SSF48239">
    <property type="entry name" value="Terpenoid cyclases/Protein prenyltransferases"/>
    <property type="match status" value="2"/>
</dbReference>
<keyword evidence="2" id="KW-0732">Signal</keyword>
<organism evidence="4 5">
    <name type="scientific">Formimonas warabiya</name>
    <dbReference type="NCBI Taxonomy" id="1761012"/>
    <lineage>
        <taxon>Bacteria</taxon>
        <taxon>Bacillati</taxon>
        <taxon>Bacillota</taxon>
        <taxon>Clostridia</taxon>
        <taxon>Eubacteriales</taxon>
        <taxon>Peptococcaceae</taxon>
        <taxon>Candidatus Formimonas</taxon>
    </lineage>
</organism>
<feature type="domain" description="SLH" evidence="3">
    <location>
        <begin position="404"/>
        <end position="465"/>
    </location>
</feature>
<proteinExistence type="predicted"/>
<dbReference type="Proteomes" id="UP000323521">
    <property type="component" value="Chromosome"/>
</dbReference>
<evidence type="ECO:0000313" key="4">
    <source>
        <dbReference type="EMBL" id="ATW27581.1"/>
    </source>
</evidence>
<evidence type="ECO:0000256" key="2">
    <source>
        <dbReference type="SAM" id="SignalP"/>
    </source>
</evidence>
<dbReference type="InterPro" id="IPR001119">
    <property type="entry name" value="SLH_dom"/>
</dbReference>
<dbReference type="CDD" id="cd00688">
    <property type="entry name" value="ISOPREN_C2_like"/>
    <property type="match status" value="1"/>
</dbReference>
<feature type="chain" id="PRO_5018046222" description="SLH domain-containing protein" evidence="2">
    <location>
        <begin position="26"/>
        <end position="512"/>
    </location>
</feature>
<dbReference type="InterPro" id="IPR001330">
    <property type="entry name" value="Prenyltrans"/>
</dbReference>
<dbReference type="GO" id="GO:0003824">
    <property type="term" value="F:catalytic activity"/>
    <property type="evidence" value="ECO:0007669"/>
    <property type="project" value="InterPro"/>
</dbReference>
<dbReference type="AlphaFoldDB" id="A0A3G1KYR1"/>
<evidence type="ECO:0000256" key="1">
    <source>
        <dbReference type="ARBA" id="ARBA00022737"/>
    </source>
</evidence>
<name>A0A3G1KYR1_FORW1</name>